<keyword evidence="2" id="KW-0238">DNA-binding</keyword>
<evidence type="ECO:0000259" key="4">
    <source>
        <dbReference type="PROSITE" id="PS50949"/>
    </source>
</evidence>
<dbReference type="GO" id="GO:0045892">
    <property type="term" value="P:negative regulation of DNA-templated transcription"/>
    <property type="evidence" value="ECO:0007669"/>
    <property type="project" value="TreeGrafter"/>
</dbReference>
<organism evidence="5 6">
    <name type="scientific">Dielma fastidiosa</name>
    <dbReference type="NCBI Taxonomy" id="1034346"/>
    <lineage>
        <taxon>Bacteria</taxon>
        <taxon>Bacillati</taxon>
        <taxon>Bacillota</taxon>
        <taxon>Erysipelotrichia</taxon>
        <taxon>Erysipelotrichales</taxon>
        <taxon>Erysipelotrichaceae</taxon>
        <taxon>Dielma</taxon>
    </lineage>
</organism>
<dbReference type="RefSeq" id="WP_022937998.1">
    <property type="nucleotide sequence ID" value="NZ_CABKRQ010000004.1"/>
</dbReference>
<proteinExistence type="predicted"/>
<evidence type="ECO:0000256" key="1">
    <source>
        <dbReference type="ARBA" id="ARBA00023015"/>
    </source>
</evidence>
<feature type="domain" description="HTH gntR-type" evidence="4">
    <location>
        <begin position="244"/>
        <end position="312"/>
    </location>
</feature>
<dbReference type="PANTHER" id="PTHR44846:SF1">
    <property type="entry name" value="MANNOSYL-D-GLYCERATE TRANSPORT_METABOLISM SYSTEM REPRESSOR MNGR-RELATED"/>
    <property type="match status" value="1"/>
</dbReference>
<dbReference type="InterPro" id="IPR036388">
    <property type="entry name" value="WH-like_DNA-bd_sf"/>
</dbReference>
<accession>A0A318LEY9</accession>
<evidence type="ECO:0000256" key="3">
    <source>
        <dbReference type="ARBA" id="ARBA00023163"/>
    </source>
</evidence>
<dbReference type="InterPro" id="IPR050679">
    <property type="entry name" value="Bact_HTH_transcr_reg"/>
</dbReference>
<dbReference type="Proteomes" id="UP000247612">
    <property type="component" value="Unassembled WGS sequence"/>
</dbReference>
<gene>
    <name evidence="5" type="ORF">DES51_104202</name>
</gene>
<evidence type="ECO:0000313" key="5">
    <source>
        <dbReference type="EMBL" id="PXX80197.1"/>
    </source>
</evidence>
<protein>
    <submittedName>
        <fullName evidence="5">Regulatory GntR family protein</fullName>
    </submittedName>
</protein>
<evidence type="ECO:0000256" key="2">
    <source>
        <dbReference type="ARBA" id="ARBA00023125"/>
    </source>
</evidence>
<reference evidence="5 6" key="1">
    <citation type="submission" date="2018-05" db="EMBL/GenBank/DDBJ databases">
        <title>Genomic Encyclopedia of Type Strains, Phase IV (KMG-IV): sequencing the most valuable type-strain genomes for metagenomic binning, comparative biology and taxonomic classification.</title>
        <authorList>
            <person name="Goeker M."/>
        </authorList>
    </citation>
    <scope>NUCLEOTIDE SEQUENCE [LARGE SCALE GENOMIC DNA]</scope>
    <source>
        <strain evidence="5 6">JC118</strain>
    </source>
</reference>
<sequence>MRNEQQFSNLIYEYLLQKFHFQHYQLNDTLPTIDSFCREFSVSAQTVQTALKRLRDEGYITMRNGQYTKVIFSQSEAEAQAFNLRFFAERSAAFADLSEAGRLIWIPLLIEGMKQLNADEIHYLSSLAECTHVEDPVYFYCFILQKLENPLAMNLFWEFTLYQGFPITHRNNTDNFYNLDLIRQGLKGAVHHLKIKAWPNLLDQLLLLQDNIYARSADYIQKAQEANSSAPQLPFRWRIYRERPQHCYSLAVRLMHDIYLGEYRASHYLPSYEKMAEKYGYSISTIRRTIKLLNQLGTCRSENGKGTRIFTIGEKGDSPDFSCKAIRRNLAYFFQAFELIIYSCENVFMMTLPTLTAQQYNDLINQLKIYADTDQCELSLWCLLITIAEACPLHSIREIYGKLYGLFLWGHPLKANHERGEHNISDQDFTLALIHTLENKNINETALLIKDFVSRQFIRAENYLLKQGMQPEELRLPISFRLLVPAE</sequence>
<keyword evidence="6" id="KW-1185">Reference proteome</keyword>
<dbReference type="STRING" id="1034346.GCA_000313565_01695"/>
<dbReference type="OrthoDB" id="1654819at2"/>
<dbReference type="EMBL" id="QJKH01000004">
    <property type="protein sequence ID" value="PXX80197.1"/>
    <property type="molecule type" value="Genomic_DNA"/>
</dbReference>
<keyword evidence="3" id="KW-0804">Transcription</keyword>
<keyword evidence="1" id="KW-0805">Transcription regulation</keyword>
<name>A0A318LEY9_9FIRM</name>
<dbReference type="GO" id="GO:0003677">
    <property type="term" value="F:DNA binding"/>
    <property type="evidence" value="ECO:0007669"/>
    <property type="project" value="UniProtKB-KW"/>
</dbReference>
<dbReference type="Gene3D" id="1.10.10.10">
    <property type="entry name" value="Winged helix-like DNA-binding domain superfamily/Winged helix DNA-binding domain"/>
    <property type="match status" value="2"/>
</dbReference>
<feature type="domain" description="HTH gntR-type" evidence="4">
    <location>
        <begin position="5"/>
        <end position="73"/>
    </location>
</feature>
<evidence type="ECO:0000313" key="6">
    <source>
        <dbReference type="Proteomes" id="UP000247612"/>
    </source>
</evidence>
<dbReference type="GO" id="GO:0003700">
    <property type="term" value="F:DNA-binding transcription factor activity"/>
    <property type="evidence" value="ECO:0007669"/>
    <property type="project" value="InterPro"/>
</dbReference>
<dbReference type="PROSITE" id="PS50949">
    <property type="entry name" value="HTH_GNTR"/>
    <property type="match status" value="2"/>
</dbReference>
<dbReference type="AlphaFoldDB" id="A0A318LEY9"/>
<dbReference type="PANTHER" id="PTHR44846">
    <property type="entry name" value="MANNOSYL-D-GLYCERATE TRANSPORT/METABOLISM SYSTEM REPRESSOR MNGR-RELATED"/>
    <property type="match status" value="1"/>
</dbReference>
<dbReference type="SUPFAM" id="SSF46785">
    <property type="entry name" value="Winged helix' DNA-binding domain"/>
    <property type="match status" value="2"/>
</dbReference>
<comment type="caution">
    <text evidence="5">The sequence shown here is derived from an EMBL/GenBank/DDBJ whole genome shotgun (WGS) entry which is preliminary data.</text>
</comment>
<dbReference type="InterPro" id="IPR000524">
    <property type="entry name" value="Tscrpt_reg_HTH_GntR"/>
</dbReference>
<dbReference type="Pfam" id="PF00392">
    <property type="entry name" value="GntR"/>
    <property type="match status" value="2"/>
</dbReference>
<dbReference type="InterPro" id="IPR036390">
    <property type="entry name" value="WH_DNA-bd_sf"/>
</dbReference>
<dbReference type="SMART" id="SM00345">
    <property type="entry name" value="HTH_GNTR"/>
    <property type="match status" value="2"/>
</dbReference>